<comment type="caution">
    <text evidence="2">The sequence shown here is derived from an EMBL/GenBank/DDBJ whole genome shotgun (WGS) entry which is preliminary data.</text>
</comment>
<accession>A0A4Z2IW96</accession>
<reference evidence="2 3" key="1">
    <citation type="submission" date="2019-03" db="EMBL/GenBank/DDBJ databases">
        <title>First draft genome of Liparis tanakae, snailfish: a comprehensive survey of snailfish specific genes.</title>
        <authorList>
            <person name="Kim W."/>
            <person name="Song I."/>
            <person name="Jeong J.-H."/>
            <person name="Kim D."/>
            <person name="Kim S."/>
            <person name="Ryu S."/>
            <person name="Song J.Y."/>
            <person name="Lee S.K."/>
        </authorList>
    </citation>
    <scope>NUCLEOTIDE SEQUENCE [LARGE SCALE GENOMIC DNA]</scope>
    <source>
        <tissue evidence="2">Muscle</tissue>
    </source>
</reference>
<proteinExistence type="predicted"/>
<dbReference type="AlphaFoldDB" id="A0A4Z2IW96"/>
<gene>
    <name evidence="2" type="ORF">EYF80_007603</name>
</gene>
<evidence type="ECO:0000313" key="3">
    <source>
        <dbReference type="Proteomes" id="UP000314294"/>
    </source>
</evidence>
<name>A0A4Z2IW96_9TELE</name>
<protein>
    <submittedName>
        <fullName evidence="2">Uncharacterized protein</fullName>
    </submittedName>
</protein>
<evidence type="ECO:0000313" key="2">
    <source>
        <dbReference type="EMBL" id="TNN82235.1"/>
    </source>
</evidence>
<sequence length="75" mass="8544">MDRGEGGEKEGGEEVDEEGGNKLCYRRGSWRCRASEVSMDVMSPTAMLDRPEPAARLTEVWGVVRRDEAWEEDWP</sequence>
<feature type="region of interest" description="Disordered" evidence="1">
    <location>
        <begin position="1"/>
        <end position="20"/>
    </location>
</feature>
<evidence type="ECO:0000256" key="1">
    <source>
        <dbReference type="SAM" id="MobiDB-lite"/>
    </source>
</evidence>
<feature type="compositionally biased region" description="Basic and acidic residues" evidence="1">
    <location>
        <begin position="1"/>
        <end position="12"/>
    </location>
</feature>
<dbReference type="Proteomes" id="UP000314294">
    <property type="component" value="Unassembled WGS sequence"/>
</dbReference>
<keyword evidence="3" id="KW-1185">Reference proteome</keyword>
<dbReference type="EMBL" id="SRLO01000041">
    <property type="protein sequence ID" value="TNN82235.1"/>
    <property type="molecule type" value="Genomic_DNA"/>
</dbReference>
<organism evidence="2 3">
    <name type="scientific">Liparis tanakae</name>
    <name type="common">Tanaka's snailfish</name>
    <dbReference type="NCBI Taxonomy" id="230148"/>
    <lineage>
        <taxon>Eukaryota</taxon>
        <taxon>Metazoa</taxon>
        <taxon>Chordata</taxon>
        <taxon>Craniata</taxon>
        <taxon>Vertebrata</taxon>
        <taxon>Euteleostomi</taxon>
        <taxon>Actinopterygii</taxon>
        <taxon>Neopterygii</taxon>
        <taxon>Teleostei</taxon>
        <taxon>Neoteleostei</taxon>
        <taxon>Acanthomorphata</taxon>
        <taxon>Eupercaria</taxon>
        <taxon>Perciformes</taxon>
        <taxon>Cottioidei</taxon>
        <taxon>Cottales</taxon>
        <taxon>Liparidae</taxon>
        <taxon>Liparis</taxon>
    </lineage>
</organism>